<dbReference type="RefSeq" id="WP_121773828.1">
    <property type="nucleotide sequence ID" value="NZ_BKNL01000094.1"/>
</dbReference>
<dbReference type="AlphaFoldDB" id="A0A8I1A940"/>
<name>A0A8I1A940_ACIBZ</name>
<gene>
    <name evidence="1" type="ORF">I9054_005995</name>
</gene>
<accession>A0A8I1A940</accession>
<sequence length="253" mass="29134">MNKYWQGFAQSIILFNVLLFSGEITAEQIIVMSNTRKDLPIKIETTNIANQDYIWQLEISPNQQTQKIQIKLMNPHPTQKTLNKRALEIANTITLAQLPQVSNDFKNKPLNLDEENIARTTYYYGKYSLFIKFPKTISYAIKPHFSQLQSVLEPFCQPVDANSNPKIQFDSQGNIALNVKFLVGTEGQIRKMEYVPKINHDIKMILEPLLKKIRFYPRNISGVLTSFSIEQPIIIQCHAPKNETTSIHLKPTK</sequence>
<organism evidence="1 2">
    <name type="scientific">Acinetobacter bereziniae</name>
    <name type="common">Acinetobacter genomosp. 10</name>
    <dbReference type="NCBI Taxonomy" id="106648"/>
    <lineage>
        <taxon>Bacteria</taxon>
        <taxon>Pseudomonadati</taxon>
        <taxon>Pseudomonadota</taxon>
        <taxon>Gammaproteobacteria</taxon>
        <taxon>Moraxellales</taxon>
        <taxon>Moraxellaceae</taxon>
        <taxon>Acinetobacter</taxon>
    </lineage>
</organism>
<protein>
    <submittedName>
        <fullName evidence="1">Uncharacterized protein</fullName>
    </submittedName>
</protein>
<evidence type="ECO:0000313" key="1">
    <source>
        <dbReference type="EMBL" id="UUN98999.1"/>
    </source>
</evidence>
<proteinExistence type="predicted"/>
<evidence type="ECO:0000313" key="2">
    <source>
        <dbReference type="Proteomes" id="UP000644140"/>
    </source>
</evidence>
<dbReference type="Proteomes" id="UP000644140">
    <property type="component" value="Chromosome"/>
</dbReference>
<dbReference type="EMBL" id="CP092085">
    <property type="protein sequence ID" value="UUN98999.1"/>
    <property type="molecule type" value="Genomic_DNA"/>
</dbReference>
<reference evidence="1" key="1">
    <citation type="submission" date="2022-02" db="EMBL/GenBank/DDBJ databases">
        <title>Characterization of Tn125 harboring carbapenem-resistant Acinetobacter bereziniae clinical isolates.</title>
        <authorList>
            <person name="Wong N.-K."/>
            <person name="Pan Q."/>
        </authorList>
    </citation>
    <scope>NUCLEOTIDE SEQUENCE</scope>
    <source>
        <strain evidence="1">GD03393</strain>
    </source>
</reference>